<gene>
    <name evidence="4" type="ORF">L2740_13170</name>
</gene>
<comment type="caution">
    <text evidence="4">The sequence shown here is derived from an EMBL/GenBank/DDBJ whole genome shotgun (WGS) entry which is preliminary data.</text>
</comment>
<comment type="subcellular location">
    <subcellularLocation>
        <location evidence="1">Peroxisome</location>
    </subcellularLocation>
</comment>
<dbReference type="PANTHER" id="PTHR43684">
    <property type="match status" value="1"/>
</dbReference>
<dbReference type="PANTHER" id="PTHR43684:SF1">
    <property type="entry name" value="ENOYL-COA DELTA ISOMERASE 2"/>
    <property type="match status" value="1"/>
</dbReference>
<dbReference type="Pfam" id="PF00378">
    <property type="entry name" value="ECH_1"/>
    <property type="match status" value="1"/>
</dbReference>
<dbReference type="AlphaFoldDB" id="A0A9X1ZHB9"/>
<dbReference type="Proteomes" id="UP001139293">
    <property type="component" value="Unassembled WGS sequence"/>
</dbReference>
<evidence type="ECO:0000313" key="4">
    <source>
        <dbReference type="EMBL" id="MCL1139495.1"/>
    </source>
</evidence>
<dbReference type="InterPro" id="IPR051053">
    <property type="entry name" value="ECH/Chromodomain_protein"/>
</dbReference>
<sequence>MSTIQVRDDNGVRVITFNRPDKRNALNLQMYTQLTEYLIQGESDNEIRAFMFRGQADCFTSGNDVADFLQNSGLGADHPAFRFLFCLLDLQKPVVAAVTGAAVGIGTTMLLHCDLVYADNSAKFQLPFVQLALVPEAGASLLLPQVVGQTKASELLMLGESFDANAAHEFGLINEVIASDTVFDYALKRAHQLASLPPISLQTTKKLIRYNREDVRKQMEKELLEFEQRLASDEAKARFAAFLKR</sequence>
<dbReference type="CDD" id="cd06558">
    <property type="entry name" value="crotonase-like"/>
    <property type="match status" value="1"/>
</dbReference>
<reference evidence="4" key="1">
    <citation type="submission" date="2022-01" db="EMBL/GenBank/DDBJ databases">
        <title>Whole genome-based taxonomy of the Shewanellaceae.</title>
        <authorList>
            <person name="Martin-Rodriguez A.J."/>
        </authorList>
    </citation>
    <scope>NUCLEOTIDE SEQUENCE</scope>
    <source>
        <strain evidence="4">KCTC 23973</strain>
    </source>
</reference>
<keyword evidence="5" id="KW-1185">Reference proteome</keyword>
<evidence type="ECO:0000256" key="2">
    <source>
        <dbReference type="ARBA" id="ARBA00023140"/>
    </source>
</evidence>
<evidence type="ECO:0000313" key="5">
    <source>
        <dbReference type="Proteomes" id="UP001139293"/>
    </source>
</evidence>
<keyword evidence="2" id="KW-0576">Peroxisome</keyword>
<dbReference type="InterPro" id="IPR029045">
    <property type="entry name" value="ClpP/crotonase-like_dom_sf"/>
</dbReference>
<protein>
    <submittedName>
        <fullName evidence="4">Enoyl-CoA hydratase-related protein</fullName>
    </submittedName>
</protein>
<name>A0A9X1ZHB9_9GAMM</name>
<dbReference type="SUPFAM" id="SSF52096">
    <property type="entry name" value="ClpP/crotonase"/>
    <property type="match status" value="1"/>
</dbReference>
<proteinExistence type="predicted"/>
<keyword evidence="3" id="KW-0413">Isomerase</keyword>
<dbReference type="EMBL" id="JAKILB010000007">
    <property type="protein sequence ID" value="MCL1139495.1"/>
    <property type="molecule type" value="Genomic_DNA"/>
</dbReference>
<evidence type="ECO:0000256" key="3">
    <source>
        <dbReference type="ARBA" id="ARBA00023235"/>
    </source>
</evidence>
<dbReference type="InterPro" id="IPR001753">
    <property type="entry name" value="Enoyl-CoA_hydra/iso"/>
</dbReference>
<evidence type="ECO:0000256" key="1">
    <source>
        <dbReference type="ARBA" id="ARBA00004275"/>
    </source>
</evidence>
<organism evidence="4 5">
    <name type="scientific">Shewanella pneumatophori</name>
    <dbReference type="NCBI Taxonomy" id="314092"/>
    <lineage>
        <taxon>Bacteria</taxon>
        <taxon>Pseudomonadati</taxon>
        <taxon>Pseudomonadota</taxon>
        <taxon>Gammaproteobacteria</taxon>
        <taxon>Alteromonadales</taxon>
        <taxon>Shewanellaceae</taxon>
        <taxon>Shewanella</taxon>
    </lineage>
</organism>
<dbReference type="Gene3D" id="3.90.226.10">
    <property type="entry name" value="2-enoyl-CoA Hydratase, Chain A, domain 1"/>
    <property type="match status" value="1"/>
</dbReference>
<accession>A0A9X1ZHB9</accession>
<dbReference type="RefSeq" id="WP_248950619.1">
    <property type="nucleotide sequence ID" value="NZ_JAKILB010000007.1"/>
</dbReference>
<dbReference type="GO" id="GO:0004165">
    <property type="term" value="F:delta(3)-delta(2)-enoyl-CoA isomerase activity"/>
    <property type="evidence" value="ECO:0007669"/>
    <property type="project" value="UniProtKB-ARBA"/>
</dbReference>